<evidence type="ECO:0000313" key="2">
    <source>
        <dbReference type="Proteomes" id="UP000530424"/>
    </source>
</evidence>
<sequence length="143" mass="16064">MTAPGCLTEPVPRALEKVLRLAVLEHATTEPRRCFPPVLHVGLPERPSRHFEAGPDDVLDDALRVEVVEAMVRGPLERSFVPLVWLTRPDAEEADCDTAWLRAVRAAGAELGVALGLVVVTRHGWHDPVTGMRRRWQRIRRRS</sequence>
<name>A0A853C105_9ACTN</name>
<gene>
    <name evidence="1" type="ORF">HNR19_001757</name>
</gene>
<protein>
    <submittedName>
        <fullName evidence="1">Uncharacterized protein</fullName>
    </submittedName>
</protein>
<reference evidence="1 2" key="1">
    <citation type="submission" date="2020-07" db="EMBL/GenBank/DDBJ databases">
        <title>Sequencing the genomes of 1000 actinobacteria strains.</title>
        <authorList>
            <person name="Klenk H.-P."/>
        </authorList>
    </citation>
    <scope>NUCLEOTIDE SEQUENCE [LARGE SCALE GENOMIC DNA]</scope>
    <source>
        <strain evidence="1 2">DSM 103833</strain>
    </source>
</reference>
<dbReference type="RefSeq" id="WP_179667580.1">
    <property type="nucleotide sequence ID" value="NZ_JACCFP010000001.1"/>
</dbReference>
<keyword evidence="2" id="KW-1185">Reference proteome</keyword>
<comment type="caution">
    <text evidence="1">The sequence shown here is derived from an EMBL/GenBank/DDBJ whole genome shotgun (WGS) entry which is preliminary data.</text>
</comment>
<dbReference type="AlphaFoldDB" id="A0A853C105"/>
<evidence type="ECO:0000313" key="1">
    <source>
        <dbReference type="EMBL" id="NYJ01059.1"/>
    </source>
</evidence>
<accession>A0A853C105</accession>
<proteinExistence type="predicted"/>
<dbReference type="Proteomes" id="UP000530424">
    <property type="component" value="Unassembled WGS sequence"/>
</dbReference>
<organism evidence="1 2">
    <name type="scientific">Nocardioides thalensis</name>
    <dbReference type="NCBI Taxonomy" id="1914755"/>
    <lineage>
        <taxon>Bacteria</taxon>
        <taxon>Bacillati</taxon>
        <taxon>Actinomycetota</taxon>
        <taxon>Actinomycetes</taxon>
        <taxon>Propionibacteriales</taxon>
        <taxon>Nocardioidaceae</taxon>
        <taxon>Nocardioides</taxon>
    </lineage>
</organism>
<dbReference type="EMBL" id="JACCFP010000001">
    <property type="protein sequence ID" value="NYJ01059.1"/>
    <property type="molecule type" value="Genomic_DNA"/>
</dbReference>